<protein>
    <submittedName>
        <fullName evidence="1">Pyridoxamine 5'-phosphate oxidase family protein</fullName>
    </submittedName>
</protein>
<dbReference type="AlphaFoldDB" id="A0A344TPL3"/>
<evidence type="ECO:0000313" key="2">
    <source>
        <dbReference type="Proteomes" id="UP000251993"/>
    </source>
</evidence>
<reference evidence="1 2" key="1">
    <citation type="submission" date="2018-07" db="EMBL/GenBank/DDBJ databases">
        <title>Genome sequencing of Runella.</title>
        <authorList>
            <person name="Baek M.-G."/>
            <person name="Yi H."/>
        </authorList>
    </citation>
    <scope>NUCLEOTIDE SEQUENCE [LARGE SCALE GENOMIC DNA]</scope>
    <source>
        <strain evidence="1 2">HYN0085</strain>
    </source>
</reference>
<keyword evidence="2" id="KW-1185">Reference proteome</keyword>
<organism evidence="1 2">
    <name type="scientific">Runella rosea</name>
    <dbReference type="NCBI Taxonomy" id="2259595"/>
    <lineage>
        <taxon>Bacteria</taxon>
        <taxon>Pseudomonadati</taxon>
        <taxon>Bacteroidota</taxon>
        <taxon>Cytophagia</taxon>
        <taxon>Cytophagales</taxon>
        <taxon>Spirosomataceae</taxon>
        <taxon>Runella</taxon>
    </lineage>
</organism>
<dbReference type="RefSeq" id="WP_114069347.1">
    <property type="nucleotide sequence ID" value="NZ_CP030850.1"/>
</dbReference>
<dbReference type="InterPro" id="IPR012349">
    <property type="entry name" value="Split_barrel_FMN-bd"/>
</dbReference>
<dbReference type="OrthoDB" id="116031at2"/>
<accession>A0A344TPL3</accession>
<dbReference type="SUPFAM" id="SSF50475">
    <property type="entry name" value="FMN-binding split barrel"/>
    <property type="match status" value="1"/>
</dbReference>
<dbReference type="EMBL" id="CP030850">
    <property type="protein sequence ID" value="AXE20584.1"/>
    <property type="molecule type" value="Genomic_DNA"/>
</dbReference>
<dbReference type="Gene3D" id="2.30.110.10">
    <property type="entry name" value="Electron Transport, Fmn-binding Protein, Chain A"/>
    <property type="match status" value="1"/>
</dbReference>
<gene>
    <name evidence="1" type="ORF">DR864_24020</name>
</gene>
<dbReference type="Proteomes" id="UP000251993">
    <property type="component" value="Chromosome"/>
</dbReference>
<proteinExistence type="predicted"/>
<dbReference type="InterPro" id="IPR024747">
    <property type="entry name" value="Pyridox_Oxase-rel"/>
</dbReference>
<name>A0A344TPL3_9BACT</name>
<dbReference type="PANTHER" id="PTHR34071">
    <property type="entry name" value="5-NITROIMIDAZOLE ANTIBIOTICS RESISTANCE PROTEIN, NIMA-FAMILY-RELATED PROTEIN-RELATED"/>
    <property type="match status" value="1"/>
</dbReference>
<dbReference type="Pfam" id="PF12900">
    <property type="entry name" value="Pyridox_ox_2"/>
    <property type="match status" value="1"/>
</dbReference>
<sequence>MQPTPRTIPSRSAKRAHYDEATVYSILDEALFCTVSCVINGQPFSIPTAFARYENVLYLHGSVGSHFIREIEKGIPVCITVMLTDALVVAKSAFSHSVNYRSVILFSNAEKIEEYNRKVETLKWITEKIVPNSWDYLRPMTESEVRKTTVLGFKIEEASAKTRTGMPNDEKEDLDLPIWSGLIPLRSGRGTPVADDFSKNVPLPEHLSHLS</sequence>
<dbReference type="KEGG" id="run:DR864_24020"/>
<dbReference type="PANTHER" id="PTHR34071:SF2">
    <property type="entry name" value="FLAVIN-NUCLEOTIDE-BINDING PROTEIN"/>
    <property type="match status" value="1"/>
</dbReference>
<evidence type="ECO:0000313" key="1">
    <source>
        <dbReference type="EMBL" id="AXE20584.1"/>
    </source>
</evidence>